<evidence type="ECO:0000256" key="4">
    <source>
        <dbReference type="ARBA" id="ARBA00023242"/>
    </source>
</evidence>
<dbReference type="SMART" id="SM00320">
    <property type="entry name" value="WD40"/>
    <property type="match status" value="5"/>
</dbReference>
<name>A0A7S3JWR5_9STRA</name>
<protein>
    <recommendedName>
        <fullName evidence="7">Histone-binding protein RBBP4-like N-terminal domain-containing protein</fullName>
    </recommendedName>
</protein>
<dbReference type="PANTHER" id="PTHR45903:SF1">
    <property type="entry name" value="GLUTAMATE-RICH WD REPEAT-CONTAINING PROTEIN 1"/>
    <property type="match status" value="1"/>
</dbReference>
<evidence type="ECO:0000256" key="2">
    <source>
        <dbReference type="ARBA" id="ARBA00022574"/>
    </source>
</evidence>
<dbReference type="PROSITE" id="PS50294">
    <property type="entry name" value="WD_REPEATS_REGION"/>
    <property type="match status" value="1"/>
</dbReference>
<evidence type="ECO:0000313" key="8">
    <source>
        <dbReference type="EMBL" id="CAE0365488.1"/>
    </source>
</evidence>
<dbReference type="PANTHER" id="PTHR45903">
    <property type="entry name" value="GLUTAMATE-RICH WD REPEAT-CONTAINING PROTEIN 1"/>
    <property type="match status" value="1"/>
</dbReference>
<dbReference type="GO" id="GO:0042254">
    <property type="term" value="P:ribosome biogenesis"/>
    <property type="evidence" value="ECO:0007669"/>
    <property type="project" value="TreeGrafter"/>
</dbReference>
<dbReference type="Pfam" id="PF00400">
    <property type="entry name" value="WD40"/>
    <property type="match status" value="3"/>
</dbReference>
<reference evidence="8" key="1">
    <citation type="submission" date="2021-01" db="EMBL/GenBank/DDBJ databases">
        <authorList>
            <person name="Corre E."/>
            <person name="Pelletier E."/>
            <person name="Niang G."/>
            <person name="Scheremetjew M."/>
            <person name="Finn R."/>
            <person name="Kale V."/>
            <person name="Holt S."/>
            <person name="Cochrane G."/>
            <person name="Meng A."/>
            <person name="Brown T."/>
            <person name="Cohen L."/>
        </authorList>
    </citation>
    <scope>NUCLEOTIDE SEQUENCE</scope>
    <source>
        <strain evidence="8">CCMP1510</strain>
    </source>
</reference>
<feature type="repeat" description="WD" evidence="5">
    <location>
        <begin position="352"/>
        <end position="386"/>
    </location>
</feature>
<feature type="repeat" description="WD" evidence="5">
    <location>
        <begin position="305"/>
        <end position="340"/>
    </location>
</feature>
<comment type="subcellular location">
    <subcellularLocation>
        <location evidence="1">Nucleus</location>
    </subcellularLocation>
</comment>
<evidence type="ECO:0000256" key="6">
    <source>
        <dbReference type="SAM" id="MobiDB-lite"/>
    </source>
</evidence>
<dbReference type="AlphaFoldDB" id="A0A7S3JWR5"/>
<dbReference type="Gene3D" id="2.130.10.10">
    <property type="entry name" value="YVTN repeat-like/Quinoprotein amine dehydrogenase"/>
    <property type="match status" value="1"/>
</dbReference>
<evidence type="ECO:0000256" key="1">
    <source>
        <dbReference type="ARBA" id="ARBA00004123"/>
    </source>
</evidence>
<gene>
    <name evidence="8" type="ORF">ALAG00032_LOCUS6231</name>
</gene>
<sequence length="455" mass="50115">MEEVVVDGEDEEEMIAALYDKAGTEALRHRIAAEESSTITHRAWDPRNIDESEELECDLRAYSLLQYLGLDWPCLSFDIIPDDLGGGRTTFPHSLVLVCGSQAESTNKNALNLIRLSDLGAVKLDDDEEDDDDRVMEDDEEEEEDDEREPIVERCFFDHPGCVNRVAASAERGVVATWSEDGHVRVFDFRETASAYCQHGISRRPNGRILTSSRVLGGGNTISGYALAWSSLARNKLATGNDSGSLSIFHVDTANVPVLSFATDKSLEDIAWSPTETSVLVTVGCDQSIRVFDDRHSNGPMLTRPNAHTNDINALSWNSAVSYLLATAGDDGFLQIWDLRAFGTHAAPVGTFNYHQKPITALQWDPHDEAALICSSEDHSITHWDLAVEDDDTDQTTADATLAGLPPQLLFVHQGLHYPKDVKHHPQIPNLVISSDYNGLSVYIPALAGKERATD</sequence>
<dbReference type="GO" id="GO:0005730">
    <property type="term" value="C:nucleolus"/>
    <property type="evidence" value="ECO:0007669"/>
    <property type="project" value="TreeGrafter"/>
</dbReference>
<evidence type="ECO:0000256" key="5">
    <source>
        <dbReference type="PROSITE-ProRule" id="PRU00221"/>
    </source>
</evidence>
<dbReference type="PROSITE" id="PS00678">
    <property type="entry name" value="WD_REPEATS_1"/>
    <property type="match status" value="1"/>
</dbReference>
<keyword evidence="4" id="KW-0539">Nucleus</keyword>
<keyword evidence="2 5" id="KW-0853">WD repeat</keyword>
<dbReference type="PROSITE" id="PS50082">
    <property type="entry name" value="WD_REPEATS_2"/>
    <property type="match status" value="2"/>
</dbReference>
<evidence type="ECO:0000256" key="3">
    <source>
        <dbReference type="ARBA" id="ARBA00022737"/>
    </source>
</evidence>
<dbReference type="InterPro" id="IPR019775">
    <property type="entry name" value="WD40_repeat_CS"/>
</dbReference>
<dbReference type="InterPro" id="IPR022052">
    <property type="entry name" value="Histone-bd_RBBP4-like_N"/>
</dbReference>
<proteinExistence type="predicted"/>
<evidence type="ECO:0000259" key="7">
    <source>
        <dbReference type="Pfam" id="PF12265"/>
    </source>
</evidence>
<feature type="region of interest" description="Disordered" evidence="6">
    <location>
        <begin position="125"/>
        <end position="149"/>
    </location>
</feature>
<dbReference type="InterPro" id="IPR036322">
    <property type="entry name" value="WD40_repeat_dom_sf"/>
</dbReference>
<dbReference type="EMBL" id="HBIJ01008823">
    <property type="protein sequence ID" value="CAE0365488.1"/>
    <property type="molecule type" value="Transcribed_RNA"/>
</dbReference>
<dbReference type="InterPro" id="IPR001680">
    <property type="entry name" value="WD40_rpt"/>
</dbReference>
<dbReference type="SUPFAM" id="SSF50978">
    <property type="entry name" value="WD40 repeat-like"/>
    <property type="match status" value="1"/>
</dbReference>
<organism evidence="8">
    <name type="scientific">Aureoumbra lagunensis</name>
    <dbReference type="NCBI Taxonomy" id="44058"/>
    <lineage>
        <taxon>Eukaryota</taxon>
        <taxon>Sar</taxon>
        <taxon>Stramenopiles</taxon>
        <taxon>Ochrophyta</taxon>
        <taxon>Pelagophyceae</taxon>
        <taxon>Pelagomonadales</taxon>
        <taxon>Aureoumbra</taxon>
    </lineage>
</organism>
<dbReference type="InterPro" id="IPR051972">
    <property type="entry name" value="Glutamate-rich_WD_repeat"/>
</dbReference>
<dbReference type="Pfam" id="PF12265">
    <property type="entry name" value="CAF1C_H4-bd"/>
    <property type="match status" value="1"/>
</dbReference>
<dbReference type="InterPro" id="IPR015943">
    <property type="entry name" value="WD40/YVTN_repeat-like_dom_sf"/>
</dbReference>
<feature type="compositionally biased region" description="Acidic residues" evidence="6">
    <location>
        <begin position="125"/>
        <end position="148"/>
    </location>
</feature>
<feature type="domain" description="Histone-binding protein RBBP4-like N-terminal" evidence="7">
    <location>
        <begin position="53"/>
        <end position="117"/>
    </location>
</feature>
<accession>A0A7S3JWR5</accession>
<keyword evidence="3" id="KW-0677">Repeat</keyword>